<dbReference type="PANTHER" id="PTHR22600">
    <property type="entry name" value="BETA-HEXOSAMINIDASE"/>
    <property type="match status" value="1"/>
</dbReference>
<dbReference type="AlphaFoldDB" id="A0A1M6DC94"/>
<dbReference type="InterPro" id="IPR015882">
    <property type="entry name" value="HEX_bac_N"/>
</dbReference>
<comment type="catalytic activity">
    <reaction evidence="1">
        <text>Hydrolysis of terminal non-reducing N-acetyl-D-hexosamine residues in N-acetyl-beta-D-hexosaminides.</text>
        <dbReference type="EC" id="3.2.1.52"/>
    </reaction>
</comment>
<evidence type="ECO:0000256" key="2">
    <source>
        <dbReference type="ARBA" id="ARBA00006285"/>
    </source>
</evidence>
<dbReference type="InterPro" id="IPR029018">
    <property type="entry name" value="Hex-like_dom2"/>
</dbReference>
<evidence type="ECO:0000313" key="9">
    <source>
        <dbReference type="EMBL" id="SHI70658.1"/>
    </source>
</evidence>
<dbReference type="PANTHER" id="PTHR22600:SF57">
    <property type="entry name" value="BETA-N-ACETYLHEXOSAMINIDASE"/>
    <property type="match status" value="1"/>
</dbReference>
<evidence type="ECO:0000256" key="1">
    <source>
        <dbReference type="ARBA" id="ARBA00001231"/>
    </source>
</evidence>
<dbReference type="RefSeq" id="WP_072989551.1">
    <property type="nucleotide sequence ID" value="NZ_FQYU01000001.1"/>
</dbReference>
<dbReference type="SUPFAM" id="SSF56988">
    <property type="entry name" value="Anthrax protective antigen"/>
    <property type="match status" value="1"/>
</dbReference>
<accession>A0A1M6DC94</accession>
<dbReference type="GO" id="GO:0016020">
    <property type="term" value="C:membrane"/>
    <property type="evidence" value="ECO:0007669"/>
    <property type="project" value="TreeGrafter"/>
</dbReference>
<feature type="active site" description="Proton donor" evidence="6">
    <location>
        <position position="350"/>
    </location>
</feature>
<dbReference type="InterPro" id="IPR011658">
    <property type="entry name" value="PA14_dom"/>
</dbReference>
<evidence type="ECO:0000256" key="5">
    <source>
        <dbReference type="ARBA" id="ARBA00023295"/>
    </source>
</evidence>
<evidence type="ECO:0000256" key="4">
    <source>
        <dbReference type="ARBA" id="ARBA00022801"/>
    </source>
</evidence>
<dbReference type="EC" id="3.2.1.52" evidence="3"/>
<protein>
    <recommendedName>
        <fullName evidence="3">beta-N-acetylhexosaminidase</fullName>
        <ecNumber evidence="3">3.2.1.52</ecNumber>
    </recommendedName>
</protein>
<dbReference type="Proteomes" id="UP000184543">
    <property type="component" value="Unassembled WGS sequence"/>
</dbReference>
<dbReference type="Pfam" id="PF02838">
    <property type="entry name" value="Glyco_hydro_20b"/>
    <property type="match status" value="1"/>
</dbReference>
<evidence type="ECO:0000259" key="8">
    <source>
        <dbReference type="PROSITE" id="PS51820"/>
    </source>
</evidence>
<dbReference type="GO" id="GO:0005975">
    <property type="term" value="P:carbohydrate metabolic process"/>
    <property type="evidence" value="ECO:0007669"/>
    <property type="project" value="InterPro"/>
</dbReference>
<dbReference type="OrthoDB" id="9763537at2"/>
<evidence type="ECO:0000256" key="3">
    <source>
        <dbReference type="ARBA" id="ARBA00012663"/>
    </source>
</evidence>
<feature type="signal peptide" evidence="7">
    <location>
        <begin position="1"/>
        <end position="20"/>
    </location>
</feature>
<keyword evidence="5" id="KW-0326">Glycosidase</keyword>
<dbReference type="InterPro" id="IPR017853">
    <property type="entry name" value="GH"/>
</dbReference>
<feature type="chain" id="PRO_5012160871" description="beta-N-acetylhexosaminidase" evidence="7">
    <location>
        <begin position="21"/>
        <end position="768"/>
    </location>
</feature>
<dbReference type="Gene3D" id="3.90.182.10">
    <property type="entry name" value="Toxin - Anthrax Protective Antigen,domain 1"/>
    <property type="match status" value="1"/>
</dbReference>
<dbReference type="Gene3D" id="3.30.379.10">
    <property type="entry name" value="Chitobiase/beta-hexosaminidase domain 2-like"/>
    <property type="match status" value="1"/>
</dbReference>
<gene>
    <name evidence="9" type="ORF">SAMN04488513_1011048</name>
</gene>
<dbReference type="Pfam" id="PF13290">
    <property type="entry name" value="CHB_HEX_C_1"/>
    <property type="match status" value="1"/>
</dbReference>
<dbReference type="STRING" id="192903.SAMN04488513_1011048"/>
<dbReference type="GO" id="GO:0004563">
    <property type="term" value="F:beta-N-acetylhexosaminidase activity"/>
    <property type="evidence" value="ECO:0007669"/>
    <property type="project" value="UniProtKB-EC"/>
</dbReference>
<dbReference type="PROSITE" id="PS51820">
    <property type="entry name" value="PA14"/>
    <property type="match status" value="1"/>
</dbReference>
<dbReference type="Gene3D" id="3.20.20.80">
    <property type="entry name" value="Glycosidases"/>
    <property type="match status" value="1"/>
</dbReference>
<evidence type="ECO:0000256" key="6">
    <source>
        <dbReference type="PIRSR" id="PIRSR625705-1"/>
    </source>
</evidence>
<dbReference type="InterPro" id="IPR015883">
    <property type="entry name" value="Glyco_hydro_20_cat"/>
</dbReference>
<dbReference type="EMBL" id="FQYU01000001">
    <property type="protein sequence ID" value="SHI70658.1"/>
    <property type="molecule type" value="Genomic_DNA"/>
</dbReference>
<proteinExistence type="inferred from homology"/>
<evidence type="ECO:0000256" key="7">
    <source>
        <dbReference type="SAM" id="SignalP"/>
    </source>
</evidence>
<dbReference type="InterPro" id="IPR025705">
    <property type="entry name" value="Beta_hexosaminidase_sua/sub"/>
</dbReference>
<dbReference type="GO" id="GO:0030203">
    <property type="term" value="P:glycosaminoglycan metabolic process"/>
    <property type="evidence" value="ECO:0007669"/>
    <property type="project" value="TreeGrafter"/>
</dbReference>
<dbReference type="Pfam" id="PF07691">
    <property type="entry name" value="PA14"/>
    <property type="match status" value="1"/>
</dbReference>
<dbReference type="SUPFAM" id="SSF55545">
    <property type="entry name" value="beta-N-acetylhexosaminidase-like domain"/>
    <property type="match status" value="1"/>
</dbReference>
<reference evidence="10" key="1">
    <citation type="submission" date="2016-11" db="EMBL/GenBank/DDBJ databases">
        <authorList>
            <person name="Varghese N."/>
            <person name="Submissions S."/>
        </authorList>
    </citation>
    <scope>NUCLEOTIDE SEQUENCE [LARGE SCALE GENOMIC DNA]</scope>
    <source>
        <strain evidence="10">DSM 19858</strain>
    </source>
</reference>
<organism evidence="9 10">
    <name type="scientific">Pseudozobellia thermophila</name>
    <dbReference type="NCBI Taxonomy" id="192903"/>
    <lineage>
        <taxon>Bacteria</taxon>
        <taxon>Pseudomonadati</taxon>
        <taxon>Bacteroidota</taxon>
        <taxon>Flavobacteriia</taxon>
        <taxon>Flavobacteriales</taxon>
        <taxon>Flavobacteriaceae</taxon>
        <taxon>Pseudozobellia</taxon>
    </lineage>
</organism>
<keyword evidence="10" id="KW-1185">Reference proteome</keyword>
<feature type="domain" description="PA14" evidence="8">
    <location>
        <begin position="629"/>
        <end position="768"/>
    </location>
</feature>
<dbReference type="PRINTS" id="PR00738">
    <property type="entry name" value="GLHYDRLASE20"/>
</dbReference>
<evidence type="ECO:0000313" key="10">
    <source>
        <dbReference type="Proteomes" id="UP000184543"/>
    </source>
</evidence>
<comment type="similarity">
    <text evidence="2">Belongs to the glycosyl hydrolase 20 family.</text>
</comment>
<dbReference type="InterPro" id="IPR059177">
    <property type="entry name" value="GH29D-like_dom"/>
</dbReference>
<dbReference type="Pfam" id="PF00728">
    <property type="entry name" value="Glyco_hydro_20"/>
    <property type="match status" value="1"/>
</dbReference>
<sequence>MKRKTLFLAMAVMAVLSACTSPNPSFGKEDISLVPKPLHFELGEASFRFTEATKLVVREESQKKAANYLNGLFSAAAGFSLETSAADSDNTVVFNTVAGLKKGAYTLNVNPDKISIEASDEGGFFYAVQTLRQLLPVEIESADKVEAEWLVPSVSINDEPRFRWRGMHMDFSRHFFKMDEVKAFLDYMALYKMNTYHMHLTDDQGWRMEIKKYPLLTQKGAWRIPNNQDTVCINRAVDNELYEIDPSNYKEIDGKRKYGGFYTQDEIREIIAYADERNITVIPEIDMPGHFKSAIDNYPYLSCNEDSGWDTVFTYPACLGKETTYGFMKDILSEVAEIFPSEYIHIGGDEVNIRSWEKCPHCQKAIKENGLADEHELQSYFNRDIERFLKSKGKKLLGWDEIVEGGLTKDATVMWWRGWRPEAPKKAVENGNELVITTTDAYYFDYLNEGNPLEKIYNYEPVPKGFTDQEAGKVLGIQANLWSEWIPNFKRLQYQAFPRMLAVAENAWASNEDKNFDAFNARVRRQYDRLDVLGVHYYIPAVEGLDREILMVDSASVQLNLAYPLDGVDVYYSLDGSLPTRSSIKYTGPFTVKDTVKIMARAYKGEIFNDLKSTRVVRTEYREASQTIPQSRGLKRYVVAGKFKDVENLVPGANAKWQKVDSVDLAEFKGKANFNMVFEGYFNAEEDGVYEFETRSDGGDLLYIDGQLVVDNGGWHGPRKRYGKVALRKGWHPVRIKYRPSDQPRVIKVWYGVQGAELLPLDSGVTGF</sequence>
<name>A0A1M6DC94_9FLAO</name>
<dbReference type="SMART" id="SM00758">
    <property type="entry name" value="PA14"/>
    <property type="match status" value="1"/>
</dbReference>
<dbReference type="SUPFAM" id="SSF51445">
    <property type="entry name" value="(Trans)glycosidases"/>
    <property type="match status" value="1"/>
</dbReference>
<dbReference type="CDD" id="cd06563">
    <property type="entry name" value="GH20_chitobiase-like"/>
    <property type="match status" value="1"/>
</dbReference>
<keyword evidence="4" id="KW-0378">Hydrolase</keyword>
<dbReference type="PROSITE" id="PS51257">
    <property type="entry name" value="PROKAR_LIPOPROTEIN"/>
    <property type="match status" value="1"/>
</dbReference>
<dbReference type="InterPro" id="IPR037524">
    <property type="entry name" value="PA14/GLEYA"/>
</dbReference>
<keyword evidence="7" id="KW-0732">Signal</keyword>